<keyword evidence="3" id="KW-0687">Ribonucleoprotein</keyword>
<dbReference type="PANTHER" id="PTHR11994">
    <property type="entry name" value="60S RIBOSOMAL PROTEIN L11-RELATED"/>
    <property type="match status" value="1"/>
</dbReference>
<dbReference type="AlphaFoldDB" id="A0A6G9IET5"/>
<name>A0A6G9IET5_9VIRI</name>
<dbReference type="RefSeq" id="YP_009755731.1">
    <property type="nucleotide sequence ID" value="NC_046950.1"/>
</dbReference>
<comment type="similarity">
    <text evidence="1">Belongs to the universal ribosomal protein uL5 family.</text>
</comment>
<dbReference type="GO" id="GO:0003735">
    <property type="term" value="F:structural constituent of ribosome"/>
    <property type="evidence" value="ECO:0007669"/>
    <property type="project" value="InterPro"/>
</dbReference>
<evidence type="ECO:0000313" key="4">
    <source>
        <dbReference type="EMBL" id="QIQ22970.1"/>
    </source>
</evidence>
<accession>A0A6G9IET5</accession>
<dbReference type="GO" id="GO:0005840">
    <property type="term" value="C:ribosome"/>
    <property type="evidence" value="ECO:0007669"/>
    <property type="project" value="UniProtKB-KW"/>
</dbReference>
<organism evidence="4">
    <name type="scientific">Roya anglica</name>
    <dbReference type="NCBI Taxonomy" id="43943"/>
    <lineage>
        <taxon>Eukaryota</taxon>
        <taxon>Viridiplantae</taxon>
        <taxon>Streptophyta</taxon>
        <taxon>Zygnematophyceae</taxon>
        <taxon>Zygnematophycidae</taxon>
        <taxon>Zygnematales</taxon>
        <taxon>Mesotaeniaceae</taxon>
        <taxon>Roya</taxon>
    </lineage>
</organism>
<sequence>MHSRLSHYYDSILRPSLLLKLNYNNIEEIPKLCEIRVLASCSNSSSLLNTKLALELICGQKFVNKTETSSIKVAQKTLGSQSLKLKNKKSNLFTKASLHEKRIINKNFHLTSINNFGYSVQSNLRAQQMYNFLDKFLIFTSFHNPKFQIQNNTIQIALNSSLIRLFPEIQNHFEHFECVQNFHISIITSANTENETHLLWAGFFKK</sequence>
<evidence type="ECO:0000256" key="3">
    <source>
        <dbReference type="ARBA" id="ARBA00023274"/>
    </source>
</evidence>
<evidence type="ECO:0000256" key="2">
    <source>
        <dbReference type="ARBA" id="ARBA00022980"/>
    </source>
</evidence>
<gene>
    <name evidence="4" type="primary">rpl5</name>
</gene>
<dbReference type="InterPro" id="IPR022803">
    <property type="entry name" value="Ribosomal_uL5_dom_sf"/>
</dbReference>
<geneLocation type="mitochondrion" evidence="4"/>
<reference evidence="4" key="1">
    <citation type="submission" date="2019-03" db="EMBL/GenBank/DDBJ databases">
        <authorList>
            <person name="Cox C."/>
        </authorList>
    </citation>
    <scope>NUCLEOTIDE SEQUENCE</scope>
</reference>
<dbReference type="GeneID" id="54116003"/>
<dbReference type="GO" id="GO:1990904">
    <property type="term" value="C:ribonucleoprotein complex"/>
    <property type="evidence" value="ECO:0007669"/>
    <property type="project" value="UniProtKB-KW"/>
</dbReference>
<dbReference type="InterPro" id="IPR002132">
    <property type="entry name" value="Ribosomal_uL5"/>
</dbReference>
<proteinExistence type="inferred from homology"/>
<keyword evidence="2 4" id="KW-0689">Ribosomal protein</keyword>
<dbReference type="SUPFAM" id="SSF55282">
    <property type="entry name" value="RL5-like"/>
    <property type="match status" value="1"/>
</dbReference>
<dbReference type="EMBL" id="MK720948">
    <property type="protein sequence ID" value="QIQ22970.1"/>
    <property type="molecule type" value="Genomic_DNA"/>
</dbReference>
<evidence type="ECO:0000256" key="1">
    <source>
        <dbReference type="ARBA" id="ARBA00008553"/>
    </source>
</evidence>
<dbReference type="GO" id="GO:0006412">
    <property type="term" value="P:translation"/>
    <property type="evidence" value="ECO:0007669"/>
    <property type="project" value="InterPro"/>
</dbReference>
<dbReference type="Gene3D" id="3.30.1440.10">
    <property type="match status" value="1"/>
</dbReference>
<dbReference type="PIRSF" id="PIRSF002161">
    <property type="entry name" value="Ribosomal_L5"/>
    <property type="match status" value="1"/>
</dbReference>
<keyword evidence="4" id="KW-0496">Mitochondrion</keyword>
<protein>
    <submittedName>
        <fullName evidence="4">Ribosomal protein L5</fullName>
    </submittedName>
</protein>